<gene>
    <name evidence="6" type="ORF">C0186_06175</name>
</gene>
<sequence>MQSIKQVKIGIIGGSGLSESEVKKEVITIKTPYGEPSSPYEIEEIETIKVLFLRRHGERHSIPPHKVNYRANIYGFKLCGIERIFGVFATGSLNENIPPGSIVIPHQIIDLTQGMRPNTFYEEGKVVHIDFTEPFCSEMREHLLETAKRFRIDVIPHGTYICVTGPRLETAAEIRFFKNMGADIIGMTIMPEAVLARELEICYAAVAVVGNYAAGISKLPLTVKEVVETMKNSLDTLGLLIRETIKKLPHERNCSCKDALKNASF</sequence>
<dbReference type="GO" id="GO:0006166">
    <property type="term" value="P:purine ribonucleoside salvage"/>
    <property type="evidence" value="ECO:0007669"/>
    <property type="project" value="UniProtKB-UniRule"/>
</dbReference>
<comment type="caution">
    <text evidence="4">Lacks conserved residue(s) required for the propagation of feature annotation.</text>
</comment>
<feature type="binding site" evidence="4">
    <location>
        <position position="15"/>
    </location>
    <ligand>
        <name>phosphate</name>
        <dbReference type="ChEBI" id="CHEBI:43474"/>
    </ligand>
</feature>
<comment type="pathway">
    <text evidence="4">Purine metabolism; purine nucleoside salvage.</text>
</comment>
<evidence type="ECO:0000259" key="5">
    <source>
        <dbReference type="Pfam" id="PF01048"/>
    </source>
</evidence>
<dbReference type="Proteomes" id="UP000242288">
    <property type="component" value="Unassembled WGS sequence"/>
</dbReference>
<dbReference type="SUPFAM" id="SSF53167">
    <property type="entry name" value="Purine and uridine phosphorylases"/>
    <property type="match status" value="1"/>
</dbReference>
<dbReference type="GO" id="GO:0017061">
    <property type="term" value="F:S-methyl-5-thioadenosine phosphorylase activity"/>
    <property type="evidence" value="ECO:0007669"/>
    <property type="project" value="InterPro"/>
</dbReference>
<reference evidence="6 7" key="1">
    <citation type="submission" date="2018-01" db="EMBL/GenBank/DDBJ databases">
        <title>Metagenomic assembled genomes from two thermal pools in the Uzon Caldera, Kamchatka, Russia.</title>
        <authorList>
            <person name="Wilkins L."/>
            <person name="Ettinger C."/>
        </authorList>
    </citation>
    <scope>NUCLEOTIDE SEQUENCE [LARGE SCALE GENOMIC DNA]</scope>
    <source>
        <strain evidence="6">ZAV-04</strain>
    </source>
</reference>
<keyword evidence="3 4" id="KW-0660">Purine salvage</keyword>
<dbReference type="NCBIfam" id="NF006599">
    <property type="entry name" value="PRK09136.1"/>
    <property type="match status" value="1"/>
</dbReference>
<dbReference type="GO" id="GO:0019509">
    <property type="term" value="P:L-methionine salvage from methylthioadenosine"/>
    <property type="evidence" value="ECO:0007669"/>
    <property type="project" value="TreeGrafter"/>
</dbReference>
<feature type="binding site" evidence="4">
    <location>
        <position position="187"/>
    </location>
    <ligand>
        <name>substrate</name>
    </ligand>
</feature>
<name>A0A2J6WH48_9BACT</name>
<dbReference type="EC" id="2.4.2.44" evidence="4"/>
<comment type="similarity">
    <text evidence="4">Belongs to the PNP/MTAP phosphorylase family. MTAP subfamily.</text>
</comment>
<comment type="miscellaneous">
    <text evidence="4">Although this enzyme belongs to the family of MTA phosphorylases based on sequence homology, it has been shown that conserved amino acid substitutions in the substrate binding pocket convert the substrate specificity of this enzyme from 6-aminopurines to 6-oxopurines.</text>
</comment>
<dbReference type="GO" id="GO:0005829">
    <property type="term" value="C:cytosol"/>
    <property type="evidence" value="ECO:0007669"/>
    <property type="project" value="TreeGrafter"/>
</dbReference>
<feature type="binding site" evidence="4">
    <location>
        <position position="188"/>
    </location>
    <ligand>
        <name>phosphate</name>
        <dbReference type="ChEBI" id="CHEBI:43474"/>
    </ligand>
</feature>
<dbReference type="NCBIfam" id="TIGR01694">
    <property type="entry name" value="MTAP"/>
    <property type="match status" value="1"/>
</dbReference>
<dbReference type="EMBL" id="PNIO01000055">
    <property type="protein sequence ID" value="PMP69677.1"/>
    <property type="molecule type" value="Genomic_DNA"/>
</dbReference>
<feature type="site" description="Important for substrate specificity" evidence="4">
    <location>
        <position position="169"/>
    </location>
</feature>
<dbReference type="InterPro" id="IPR000845">
    <property type="entry name" value="Nucleoside_phosphorylase_d"/>
</dbReference>
<evidence type="ECO:0000256" key="2">
    <source>
        <dbReference type="ARBA" id="ARBA00022679"/>
    </source>
</evidence>
<dbReference type="InterPro" id="IPR010044">
    <property type="entry name" value="MTAP"/>
</dbReference>
<dbReference type="PANTHER" id="PTHR42679:SF2">
    <property type="entry name" value="S-METHYL-5'-THIOADENOSINE PHOSPHORYLASE"/>
    <property type="match status" value="1"/>
</dbReference>
<comment type="subunit">
    <text evidence="4">Homotrimer.</text>
</comment>
<evidence type="ECO:0000313" key="7">
    <source>
        <dbReference type="Proteomes" id="UP000242288"/>
    </source>
</evidence>
<feature type="site" description="Important for substrate specificity" evidence="4">
    <location>
        <position position="223"/>
    </location>
</feature>
<dbReference type="FunFam" id="3.40.50.1580:FF:000012">
    <property type="entry name" value="Probable 6-oxopurine nucleoside phosphorylase"/>
    <property type="match status" value="1"/>
</dbReference>
<dbReference type="HAMAP" id="MF_01963">
    <property type="entry name" value="MTAP"/>
    <property type="match status" value="1"/>
</dbReference>
<comment type="catalytic activity">
    <reaction evidence="4">
        <text>S-methyl-5'-thioinosine + phosphate = 5-(methylsulfanyl)-alpha-D-ribose 1-phosphate + hypoxanthine</text>
        <dbReference type="Rhea" id="RHEA:30643"/>
        <dbReference type="ChEBI" id="CHEBI:17368"/>
        <dbReference type="ChEBI" id="CHEBI:43474"/>
        <dbReference type="ChEBI" id="CHEBI:48595"/>
        <dbReference type="ChEBI" id="CHEBI:58533"/>
        <dbReference type="EC" id="2.4.2.44"/>
    </reaction>
</comment>
<evidence type="ECO:0000256" key="1">
    <source>
        <dbReference type="ARBA" id="ARBA00022676"/>
    </source>
</evidence>
<accession>A0A2J6WH48</accession>
<keyword evidence="2 4" id="KW-0808">Transferase</keyword>
<feature type="domain" description="Nucleoside phosphorylase" evidence="5">
    <location>
        <begin position="8"/>
        <end position="245"/>
    </location>
</feature>
<dbReference type="Gene3D" id="3.40.50.1580">
    <property type="entry name" value="Nucleoside phosphorylase domain"/>
    <property type="match status" value="1"/>
</dbReference>
<proteinExistence type="inferred from homology"/>
<evidence type="ECO:0000313" key="6">
    <source>
        <dbReference type="EMBL" id="PMP69677.1"/>
    </source>
</evidence>
<evidence type="ECO:0000256" key="4">
    <source>
        <dbReference type="HAMAP-Rule" id="MF_01963"/>
    </source>
</evidence>
<organism evidence="6 7">
    <name type="scientific">Thermodesulfovibrio aggregans</name>
    <dbReference type="NCBI Taxonomy" id="86166"/>
    <lineage>
        <taxon>Bacteria</taxon>
        <taxon>Pseudomonadati</taxon>
        <taxon>Nitrospirota</taxon>
        <taxon>Thermodesulfovibrionia</taxon>
        <taxon>Thermodesulfovibrionales</taxon>
        <taxon>Thermodesulfovibrionaceae</taxon>
        <taxon>Thermodesulfovibrio</taxon>
    </lineage>
</organism>
<dbReference type="PANTHER" id="PTHR42679">
    <property type="entry name" value="S-METHYL-5'-THIOADENOSINE PHOSPHORYLASE"/>
    <property type="match status" value="1"/>
</dbReference>
<keyword evidence="1 4" id="KW-0328">Glycosyltransferase</keyword>
<protein>
    <recommendedName>
        <fullName evidence="4">Probable S-methyl-5'-thioinosine phosphorylase</fullName>
        <ecNumber evidence="4">2.4.2.44</ecNumber>
    </recommendedName>
    <alternativeName>
        <fullName evidence="4">5'-methylthioinosine phosphorylase</fullName>
        <shortName evidence="4">MTI phosphorylase</shortName>
        <shortName evidence="4">MTIP</shortName>
    </alternativeName>
</protein>
<comment type="function">
    <text evidence="4">Catalyzes the reversible phosphorylation of S-methyl-5'-thioinosine (MTI) to hypoxanthine and 5-methylthioribose-1-phosphate. Involved in the breakdown of S-methyl-5'-thioadenosine (MTA), a major by-product of polyamine biosynthesis. Catabolism of (MTA) occurs via deamination to MTI and phosphorolysis to hypoxanthine.</text>
</comment>
<dbReference type="Pfam" id="PF01048">
    <property type="entry name" value="PNP_UDP_1"/>
    <property type="match status" value="1"/>
</dbReference>
<dbReference type="UniPathway" id="UPA00606"/>
<comment type="caution">
    <text evidence="6">The sequence shown here is derived from an EMBL/GenBank/DDBJ whole genome shotgun (WGS) entry which is preliminary data.</text>
</comment>
<dbReference type="InterPro" id="IPR035994">
    <property type="entry name" value="Nucleoside_phosphorylase_sf"/>
</dbReference>
<dbReference type="AlphaFoldDB" id="A0A2J6WH48"/>
<feature type="binding site" evidence="4">
    <location>
        <begin position="55"/>
        <end position="56"/>
    </location>
    <ligand>
        <name>phosphate</name>
        <dbReference type="ChEBI" id="CHEBI:43474"/>
    </ligand>
</feature>
<dbReference type="CDD" id="cd09010">
    <property type="entry name" value="MTAP_SsMTAPII_like_MTIP"/>
    <property type="match status" value="1"/>
</dbReference>
<evidence type="ECO:0000256" key="3">
    <source>
        <dbReference type="ARBA" id="ARBA00022726"/>
    </source>
</evidence>
<feature type="binding site" evidence="4">
    <location>
        <begin position="211"/>
        <end position="213"/>
    </location>
    <ligand>
        <name>substrate</name>
    </ligand>
</feature>